<dbReference type="InterPro" id="IPR001753">
    <property type="entry name" value="Enoyl-CoA_hydra/iso"/>
</dbReference>
<evidence type="ECO:0000313" key="6">
    <source>
        <dbReference type="Proteomes" id="UP000451860"/>
    </source>
</evidence>
<accession>A0A7J5URF8</accession>
<evidence type="ECO:0000256" key="3">
    <source>
        <dbReference type="ARBA" id="ARBA00023239"/>
    </source>
</evidence>
<comment type="caution">
    <text evidence="5">The sequence shown here is derived from an EMBL/GenBank/DDBJ whole genome shotgun (WGS) entry which is preliminary data.</text>
</comment>
<dbReference type="GO" id="GO:0016829">
    <property type="term" value="F:lyase activity"/>
    <property type="evidence" value="ECO:0007669"/>
    <property type="project" value="UniProtKB-KW"/>
</dbReference>
<dbReference type="CDD" id="cd06558">
    <property type="entry name" value="crotonase-like"/>
    <property type="match status" value="1"/>
</dbReference>
<dbReference type="Gene3D" id="3.90.226.10">
    <property type="entry name" value="2-enoyl-CoA Hydratase, Chain A, domain 1"/>
    <property type="match status" value="1"/>
</dbReference>
<dbReference type="Pfam" id="PF00378">
    <property type="entry name" value="ECH_1"/>
    <property type="match status" value="1"/>
</dbReference>
<dbReference type="OrthoDB" id="370015at2"/>
<protein>
    <recommendedName>
        <fullName evidence="7">Enoyl-CoA hydratase/isomerase family protein</fullName>
    </recommendedName>
</protein>
<comment type="similarity">
    <text evidence="1 4">Belongs to the enoyl-CoA hydratase/isomerase family.</text>
</comment>
<sequence length="260" mass="27058">MITTQHDDHVVVQFDRPAKRNSMDLAAWTALREAVERAAENPANRAIVLRGDARSFCAGNDIDAMRALDTPQAGVDYFVTGMLPTFRAIAASPLPVVSVVEGSALGGGVELVTWSDIVIAGPDATFGLPETKIGVWATVYFGAMPAASSRRLGARLALAGDVIGHAEAKELGLATYAVGADELEPTLARVLAGIAAGAPDAVARSKRWLNRELLADGVEASAAALTELSEHTLPGEEFAGRMADFLAAKAARAAAKAAAR</sequence>
<dbReference type="InterPro" id="IPR029045">
    <property type="entry name" value="ClpP/crotonase-like_dom_sf"/>
</dbReference>
<evidence type="ECO:0008006" key="7">
    <source>
        <dbReference type="Google" id="ProtNLM"/>
    </source>
</evidence>
<keyword evidence="2" id="KW-0443">Lipid metabolism</keyword>
<dbReference type="PROSITE" id="PS00166">
    <property type="entry name" value="ENOYL_COA_HYDRATASE"/>
    <property type="match status" value="1"/>
</dbReference>
<evidence type="ECO:0000313" key="5">
    <source>
        <dbReference type="EMBL" id="KAE8764801.1"/>
    </source>
</evidence>
<proteinExistence type="inferred from homology"/>
<keyword evidence="3" id="KW-0456">Lyase</keyword>
<name>A0A7J5URF8_9MICO</name>
<evidence type="ECO:0000256" key="4">
    <source>
        <dbReference type="RuleBase" id="RU003707"/>
    </source>
</evidence>
<dbReference type="SUPFAM" id="SSF52096">
    <property type="entry name" value="ClpP/crotonase"/>
    <property type="match status" value="1"/>
</dbReference>
<gene>
    <name evidence="5" type="ORF">GB883_07055</name>
</gene>
<evidence type="ECO:0000256" key="2">
    <source>
        <dbReference type="ARBA" id="ARBA00023098"/>
    </source>
</evidence>
<dbReference type="GO" id="GO:0006635">
    <property type="term" value="P:fatty acid beta-oxidation"/>
    <property type="evidence" value="ECO:0007669"/>
    <property type="project" value="TreeGrafter"/>
</dbReference>
<organism evidence="5 6">
    <name type="scientific">Georgenia thermotolerans</name>
    <dbReference type="NCBI Taxonomy" id="527326"/>
    <lineage>
        <taxon>Bacteria</taxon>
        <taxon>Bacillati</taxon>
        <taxon>Actinomycetota</taxon>
        <taxon>Actinomycetes</taxon>
        <taxon>Micrococcales</taxon>
        <taxon>Bogoriellaceae</taxon>
        <taxon>Georgenia</taxon>
    </lineage>
</organism>
<evidence type="ECO:0000256" key="1">
    <source>
        <dbReference type="ARBA" id="ARBA00005254"/>
    </source>
</evidence>
<dbReference type="PANTHER" id="PTHR11941:SF169">
    <property type="entry name" value="(7AS)-7A-METHYL-1,5-DIOXO-2,3,5,6,7,7A-HEXAHYDRO-1H-INDENE-CARBOXYL-COA HYDROLASE"/>
    <property type="match status" value="1"/>
</dbReference>
<dbReference type="AlphaFoldDB" id="A0A7J5URF8"/>
<dbReference type="PANTHER" id="PTHR11941">
    <property type="entry name" value="ENOYL-COA HYDRATASE-RELATED"/>
    <property type="match status" value="1"/>
</dbReference>
<reference evidence="5 6" key="1">
    <citation type="submission" date="2019-10" db="EMBL/GenBank/DDBJ databases">
        <title>Georgenia wutianyii sp. nov. and Georgenia yuyongxinii sp. nov. isolated from plateau pika (Ochotona curzoniae) in the Qinghai-Tibet plateau of China.</title>
        <authorList>
            <person name="Tian Z."/>
        </authorList>
    </citation>
    <scope>NUCLEOTIDE SEQUENCE [LARGE SCALE GENOMIC DNA]</scope>
    <source>
        <strain evidence="5 6">DSM 21501</strain>
    </source>
</reference>
<dbReference type="EMBL" id="WHJE01000022">
    <property type="protein sequence ID" value="KAE8764801.1"/>
    <property type="molecule type" value="Genomic_DNA"/>
</dbReference>
<dbReference type="RefSeq" id="WP_152199822.1">
    <property type="nucleotide sequence ID" value="NZ_VUKF01000002.1"/>
</dbReference>
<dbReference type="InterPro" id="IPR018376">
    <property type="entry name" value="Enoyl-CoA_hyd/isom_CS"/>
</dbReference>
<dbReference type="Proteomes" id="UP000451860">
    <property type="component" value="Unassembled WGS sequence"/>
</dbReference>
<keyword evidence="6" id="KW-1185">Reference proteome</keyword>